<accession>C1D9R0</accession>
<evidence type="ECO:0000313" key="2">
    <source>
        <dbReference type="Proteomes" id="UP000002010"/>
    </source>
</evidence>
<dbReference type="Proteomes" id="UP000002010">
    <property type="component" value="Chromosome"/>
</dbReference>
<gene>
    <name evidence="1" type="ordered locus">LHK_02178</name>
</gene>
<dbReference type="AlphaFoldDB" id="C1D9R0"/>
<dbReference type="KEGG" id="lhk:LHK_02178"/>
<dbReference type="EMBL" id="CP001154">
    <property type="protein sequence ID" value="ACO75162.1"/>
    <property type="molecule type" value="Genomic_DNA"/>
</dbReference>
<evidence type="ECO:0000313" key="1">
    <source>
        <dbReference type="EMBL" id="ACO75162.1"/>
    </source>
</evidence>
<dbReference type="HOGENOM" id="CLU_3312009_0_0_4"/>
<name>C1D9R0_LARHH</name>
<sequence>MAAFALLHQPQLAELAGNILENLFQLIAAGGMTIRLATN</sequence>
<protein>
    <submittedName>
        <fullName evidence="1">Uncharacterized protein</fullName>
    </submittedName>
</protein>
<organism evidence="1 2">
    <name type="scientific">Laribacter hongkongensis (strain HLHK9)</name>
    <dbReference type="NCBI Taxonomy" id="557598"/>
    <lineage>
        <taxon>Bacteria</taxon>
        <taxon>Pseudomonadati</taxon>
        <taxon>Pseudomonadota</taxon>
        <taxon>Betaproteobacteria</taxon>
        <taxon>Neisseriales</taxon>
        <taxon>Aquaspirillaceae</taxon>
        <taxon>Laribacter</taxon>
    </lineage>
</organism>
<keyword evidence="2" id="KW-1185">Reference proteome</keyword>
<dbReference type="STRING" id="557598.LHK_02178"/>
<proteinExistence type="predicted"/>
<reference evidence="1 2" key="1">
    <citation type="journal article" date="2009" name="PLoS Genet.">
        <title>The complete genome and proteome of Laribacter hongkongensis reveal potential mechanisms for adaptations to different temperatures and habitats.</title>
        <authorList>
            <person name="Woo P.C."/>
            <person name="Lau S.K."/>
            <person name="Tse H."/>
            <person name="Teng J.L."/>
            <person name="Curreem S.O."/>
            <person name="Tsang A.K."/>
            <person name="Fan R.Y."/>
            <person name="Wong G.K."/>
            <person name="Huang Y."/>
            <person name="Loman N.J."/>
            <person name="Snyder L.A."/>
            <person name="Cai J.J."/>
            <person name="Huang J.D."/>
            <person name="Mak W."/>
            <person name="Pallen M.J."/>
            <person name="Lok S."/>
            <person name="Yuen K.Y."/>
        </authorList>
    </citation>
    <scope>NUCLEOTIDE SEQUENCE [LARGE SCALE GENOMIC DNA]</scope>
    <source>
        <strain evidence="1 2">HLHK9</strain>
    </source>
</reference>